<dbReference type="InterPro" id="IPR011990">
    <property type="entry name" value="TPR-like_helical_dom_sf"/>
</dbReference>
<dbReference type="PANTHER" id="PTHR44998">
    <property type="match status" value="1"/>
</dbReference>
<name>A0A382WJ49_9ZZZZ</name>
<proteinExistence type="predicted"/>
<dbReference type="PANTHER" id="PTHR44998:SF1">
    <property type="entry name" value="UDP-N-ACETYLGLUCOSAMINE--PEPTIDE N-ACETYLGLUCOSAMINYLTRANSFERASE 110 KDA SUBUNIT"/>
    <property type="match status" value="1"/>
</dbReference>
<organism evidence="1">
    <name type="scientific">marine metagenome</name>
    <dbReference type="NCBI Taxonomy" id="408172"/>
    <lineage>
        <taxon>unclassified sequences</taxon>
        <taxon>metagenomes</taxon>
        <taxon>ecological metagenomes</taxon>
    </lineage>
</organism>
<dbReference type="SMART" id="SM00028">
    <property type="entry name" value="TPR"/>
    <property type="match status" value="3"/>
</dbReference>
<dbReference type="SUPFAM" id="SSF48452">
    <property type="entry name" value="TPR-like"/>
    <property type="match status" value="1"/>
</dbReference>
<protein>
    <submittedName>
        <fullName evidence="1">Uncharacterized protein</fullName>
    </submittedName>
</protein>
<dbReference type="AlphaFoldDB" id="A0A382WJ49"/>
<dbReference type="EMBL" id="UINC01160306">
    <property type="protein sequence ID" value="SVD58877.1"/>
    <property type="molecule type" value="Genomic_DNA"/>
</dbReference>
<gene>
    <name evidence="1" type="ORF">METZ01_LOCUS411731</name>
</gene>
<accession>A0A382WJ49</accession>
<dbReference type="PROSITE" id="PS50293">
    <property type="entry name" value="TPR_REGION"/>
    <property type="match status" value="2"/>
</dbReference>
<dbReference type="Pfam" id="PF00515">
    <property type="entry name" value="TPR_1"/>
    <property type="match status" value="1"/>
</dbReference>
<dbReference type="Gene3D" id="1.25.40.10">
    <property type="entry name" value="Tetratricopeptide repeat domain"/>
    <property type="match status" value="2"/>
</dbReference>
<feature type="non-terminal residue" evidence="1">
    <location>
        <position position="277"/>
    </location>
</feature>
<feature type="non-terminal residue" evidence="1">
    <location>
        <position position="1"/>
    </location>
</feature>
<evidence type="ECO:0000313" key="1">
    <source>
        <dbReference type="EMBL" id="SVD58877.1"/>
    </source>
</evidence>
<sequence>KMETPDEATKHFQRVLQLNPKHPEAYNNLGLTFQQQGEVEKAKFCFRRALEINAGFPDAYTNLGNILLKENEEINKAITLYNRAINVDPNNYEAFYNLGCAQHHQGNFEQSLQSCQHALLIDPNQAKAHINYSMTLLTMGRFSEGWKEGEWRWKDVAFESEHKRNFPQPLWDGSSLTGKTILIWLEQGVGDQIVFASLLPKLQQQARQVIVETGKRLIPIFQRSYPDIDIVPAQNPPDSLLLGNSIDFQSPIASLPQWCLPDEVSFPRYQIYLEDCS</sequence>
<dbReference type="Pfam" id="PF13414">
    <property type="entry name" value="TPR_11"/>
    <property type="match status" value="1"/>
</dbReference>
<dbReference type="PROSITE" id="PS50005">
    <property type="entry name" value="TPR"/>
    <property type="match status" value="2"/>
</dbReference>
<reference evidence="1" key="1">
    <citation type="submission" date="2018-05" db="EMBL/GenBank/DDBJ databases">
        <authorList>
            <person name="Lanie J.A."/>
            <person name="Ng W.-L."/>
            <person name="Kazmierczak K.M."/>
            <person name="Andrzejewski T.M."/>
            <person name="Davidsen T.M."/>
            <person name="Wayne K.J."/>
            <person name="Tettelin H."/>
            <person name="Glass J.I."/>
            <person name="Rusch D."/>
            <person name="Podicherti R."/>
            <person name="Tsui H.-C.T."/>
            <person name="Winkler M.E."/>
        </authorList>
    </citation>
    <scope>NUCLEOTIDE SEQUENCE</scope>
</reference>
<dbReference type="InterPro" id="IPR019734">
    <property type="entry name" value="TPR_rpt"/>
</dbReference>